<keyword evidence="3" id="KW-1185">Reference proteome</keyword>
<reference evidence="3" key="1">
    <citation type="journal article" date="2012" name="MBio">
        <title>Comparative genome analysis of Trichophyton rubrum and related dermatophytes reveals candidate genes involved in infection.</title>
        <authorList>
            <person name="Martinez D.A."/>
            <person name="Oliver B.G."/>
            <person name="Graeser Y."/>
            <person name="Goldberg J.M."/>
            <person name="Li W."/>
            <person name="Martinez-Rossi N.M."/>
            <person name="Monod M."/>
            <person name="Shelest E."/>
            <person name="Barton R.C."/>
            <person name="Birch E."/>
            <person name="Brakhage A.A."/>
            <person name="Chen Z."/>
            <person name="Gurr S.J."/>
            <person name="Heiman D."/>
            <person name="Heitman J."/>
            <person name="Kosti I."/>
            <person name="Rossi A."/>
            <person name="Saif S."/>
            <person name="Samalova M."/>
            <person name="Saunders C.W."/>
            <person name="Shea T."/>
            <person name="Summerbell R.C."/>
            <person name="Xu J."/>
            <person name="Young S."/>
            <person name="Zeng Q."/>
            <person name="Birren B.W."/>
            <person name="Cuomo C.A."/>
            <person name="White T.C."/>
        </authorList>
    </citation>
    <scope>NUCLEOTIDE SEQUENCE [LARGE SCALE GENOMIC DNA]</scope>
    <source>
        <strain evidence="3">CBS 112818</strain>
    </source>
</reference>
<dbReference type="AlphaFoldDB" id="F2S9F2"/>
<proteinExistence type="predicted"/>
<dbReference type="Proteomes" id="UP000009172">
    <property type="component" value="Unassembled WGS sequence"/>
</dbReference>
<accession>F2S9F2</accession>
<name>F2S9F2_TRIT1</name>
<protein>
    <submittedName>
        <fullName evidence="2">Uncharacterized protein</fullName>
    </submittedName>
</protein>
<feature type="region of interest" description="Disordered" evidence="1">
    <location>
        <begin position="51"/>
        <end position="147"/>
    </location>
</feature>
<sequence>MGIREAHKRLVASEVWGGGGVAEWPREGSQVRFRDIGGWRLTGEAEWKTFRGRKREEEEEEVVGNAISRDQHDAGGGTRGDARCEMPASLEPASAGTAQRPGGGRDGGPRQQSAGELPWILARETGSRGSGSEGARRKSPPTPESGS</sequence>
<organism evidence="2 3">
    <name type="scientific">Trichophyton tonsurans (strain CBS 112818)</name>
    <name type="common">Scalp ringworm fungus</name>
    <dbReference type="NCBI Taxonomy" id="647933"/>
    <lineage>
        <taxon>Eukaryota</taxon>
        <taxon>Fungi</taxon>
        <taxon>Dikarya</taxon>
        <taxon>Ascomycota</taxon>
        <taxon>Pezizomycotina</taxon>
        <taxon>Eurotiomycetes</taxon>
        <taxon>Eurotiomycetidae</taxon>
        <taxon>Onygenales</taxon>
        <taxon>Arthrodermataceae</taxon>
        <taxon>Trichophyton</taxon>
    </lineage>
</organism>
<evidence type="ECO:0000313" key="2">
    <source>
        <dbReference type="EMBL" id="EGE00202.1"/>
    </source>
</evidence>
<evidence type="ECO:0000256" key="1">
    <source>
        <dbReference type="SAM" id="MobiDB-lite"/>
    </source>
</evidence>
<dbReference type="EMBL" id="GG698533">
    <property type="protein sequence ID" value="EGE00202.1"/>
    <property type="molecule type" value="Genomic_DNA"/>
</dbReference>
<evidence type="ECO:0000313" key="3">
    <source>
        <dbReference type="Proteomes" id="UP000009172"/>
    </source>
</evidence>
<gene>
    <name evidence="2" type="ORF">TESG_07519</name>
</gene>
<dbReference type="HOGENOM" id="CLU_148211_0_0_1"/>